<dbReference type="EC" id="3.1.3.11" evidence="6"/>
<name>X1LB12_9ZZZZ</name>
<dbReference type="GO" id="GO:0046872">
    <property type="term" value="F:metal ion binding"/>
    <property type="evidence" value="ECO:0007669"/>
    <property type="project" value="UniProtKB-KW"/>
</dbReference>
<comment type="similarity">
    <text evidence="4">Belongs to the FBP aldolase/phosphatase family.</text>
</comment>
<sequence length="79" mass="8987">MNNKSLYLAFADPMYCAGLILAPKMRKGFKWIIMDVSYTKADKIIKLNTPEESYDVAALFFSFPTFLRAAESRSIPKIS</sequence>
<dbReference type="InterPro" id="IPR002803">
    <property type="entry name" value="FBPase_V"/>
</dbReference>
<protein>
    <recommendedName>
        <fullName evidence="7">Fructose-1,6-bisphosphate aldolase/phosphatase</fullName>
        <ecNumber evidence="6">3.1.3.11</ecNumber>
    </recommendedName>
</protein>
<dbReference type="GO" id="GO:0006094">
    <property type="term" value="P:gluconeogenesis"/>
    <property type="evidence" value="ECO:0007669"/>
    <property type="project" value="UniProtKB-UniPathway"/>
</dbReference>
<dbReference type="SUPFAM" id="SSF111249">
    <property type="entry name" value="Sulfolobus fructose-1,6-bisphosphatase-like"/>
    <property type="match status" value="1"/>
</dbReference>
<evidence type="ECO:0000256" key="8">
    <source>
        <dbReference type="ARBA" id="ARBA00022432"/>
    </source>
</evidence>
<accession>X1LB12</accession>
<keyword evidence="13" id="KW-0704">Schiff base</keyword>
<dbReference type="PANTHER" id="PTHR38341:SF1">
    <property type="entry name" value="FRUCTOSE-1,6-BISPHOSPHATE ALDOLASE_PHOSPHATASE"/>
    <property type="match status" value="1"/>
</dbReference>
<evidence type="ECO:0000313" key="15">
    <source>
        <dbReference type="EMBL" id="GAH91333.1"/>
    </source>
</evidence>
<keyword evidence="12" id="KW-0456">Lyase</keyword>
<evidence type="ECO:0000256" key="3">
    <source>
        <dbReference type="ARBA" id="ARBA00004742"/>
    </source>
</evidence>
<dbReference type="PANTHER" id="PTHR38341">
    <property type="entry name" value="FRUCTOSE-1,6-BISPHOSPHATE ALDOLASE/PHOSPHATASE"/>
    <property type="match status" value="1"/>
</dbReference>
<keyword evidence="11" id="KW-0460">Magnesium</keyword>
<evidence type="ECO:0000256" key="1">
    <source>
        <dbReference type="ARBA" id="ARBA00001273"/>
    </source>
</evidence>
<proteinExistence type="inferred from homology"/>
<evidence type="ECO:0000256" key="4">
    <source>
        <dbReference type="ARBA" id="ARBA00010693"/>
    </source>
</evidence>
<evidence type="ECO:0000256" key="5">
    <source>
        <dbReference type="ARBA" id="ARBA00011820"/>
    </source>
</evidence>
<keyword evidence="9" id="KW-0479">Metal-binding</keyword>
<evidence type="ECO:0000256" key="9">
    <source>
        <dbReference type="ARBA" id="ARBA00022723"/>
    </source>
</evidence>
<comment type="cofactor">
    <cofactor evidence="2">
        <name>Mg(2+)</name>
        <dbReference type="ChEBI" id="CHEBI:18420"/>
    </cofactor>
</comment>
<keyword evidence="14" id="KW-0119">Carbohydrate metabolism</keyword>
<evidence type="ECO:0000256" key="6">
    <source>
        <dbReference type="ARBA" id="ARBA00013093"/>
    </source>
</evidence>
<dbReference type="AlphaFoldDB" id="X1LB12"/>
<evidence type="ECO:0000256" key="2">
    <source>
        <dbReference type="ARBA" id="ARBA00001946"/>
    </source>
</evidence>
<comment type="caution">
    <text evidence="15">The sequence shown here is derived from an EMBL/GenBank/DDBJ whole genome shotgun (WGS) entry which is preliminary data.</text>
</comment>
<dbReference type="GO" id="GO:0042132">
    <property type="term" value="F:fructose 1,6-bisphosphate 1-phosphatase activity"/>
    <property type="evidence" value="ECO:0007669"/>
    <property type="project" value="UniProtKB-EC"/>
</dbReference>
<comment type="subunit">
    <text evidence="5">Homooctamer; dimer of tetramers.</text>
</comment>
<dbReference type="EMBL" id="BARV01001048">
    <property type="protein sequence ID" value="GAH91333.1"/>
    <property type="molecule type" value="Genomic_DNA"/>
</dbReference>
<dbReference type="GO" id="GO:0016829">
    <property type="term" value="F:lyase activity"/>
    <property type="evidence" value="ECO:0007669"/>
    <property type="project" value="UniProtKB-KW"/>
</dbReference>
<evidence type="ECO:0000256" key="13">
    <source>
        <dbReference type="ARBA" id="ARBA00023270"/>
    </source>
</evidence>
<dbReference type="Pfam" id="PF01950">
    <property type="entry name" value="FBPase_3"/>
    <property type="match status" value="1"/>
</dbReference>
<evidence type="ECO:0000256" key="11">
    <source>
        <dbReference type="ARBA" id="ARBA00022842"/>
    </source>
</evidence>
<evidence type="ECO:0000256" key="12">
    <source>
        <dbReference type="ARBA" id="ARBA00023239"/>
    </source>
</evidence>
<keyword evidence="10" id="KW-0378">Hydrolase</keyword>
<keyword evidence="8" id="KW-0312">Gluconeogenesis</keyword>
<evidence type="ECO:0000256" key="14">
    <source>
        <dbReference type="ARBA" id="ARBA00023277"/>
    </source>
</evidence>
<evidence type="ECO:0000256" key="10">
    <source>
        <dbReference type="ARBA" id="ARBA00022801"/>
    </source>
</evidence>
<organism evidence="15">
    <name type="scientific">marine sediment metagenome</name>
    <dbReference type="NCBI Taxonomy" id="412755"/>
    <lineage>
        <taxon>unclassified sequences</taxon>
        <taxon>metagenomes</taxon>
        <taxon>ecological metagenomes</taxon>
    </lineage>
</organism>
<comment type="pathway">
    <text evidence="3">Carbohydrate biosynthesis; gluconeogenesis.</text>
</comment>
<gene>
    <name evidence="15" type="ORF">S06H3_03275</name>
</gene>
<dbReference type="InterPro" id="IPR036076">
    <property type="entry name" value="FBPase_V_sf"/>
</dbReference>
<evidence type="ECO:0000256" key="7">
    <source>
        <dbReference type="ARBA" id="ARBA00018635"/>
    </source>
</evidence>
<reference evidence="15" key="1">
    <citation type="journal article" date="2014" name="Front. Microbiol.">
        <title>High frequency of phylogenetically diverse reductive dehalogenase-homologous genes in deep subseafloor sedimentary metagenomes.</title>
        <authorList>
            <person name="Kawai M."/>
            <person name="Futagami T."/>
            <person name="Toyoda A."/>
            <person name="Takaki Y."/>
            <person name="Nishi S."/>
            <person name="Hori S."/>
            <person name="Arai W."/>
            <person name="Tsubouchi T."/>
            <person name="Morono Y."/>
            <person name="Uchiyama I."/>
            <person name="Ito T."/>
            <person name="Fujiyama A."/>
            <person name="Inagaki F."/>
            <person name="Takami H."/>
        </authorList>
    </citation>
    <scope>NUCLEOTIDE SEQUENCE</scope>
    <source>
        <strain evidence="15">Expedition CK06-06</strain>
    </source>
</reference>
<dbReference type="UniPathway" id="UPA00138"/>
<comment type="catalytic activity">
    <reaction evidence="1">
        <text>beta-D-fructose 1,6-bisphosphate + H2O = beta-D-fructose 6-phosphate + phosphate</text>
        <dbReference type="Rhea" id="RHEA:11064"/>
        <dbReference type="ChEBI" id="CHEBI:15377"/>
        <dbReference type="ChEBI" id="CHEBI:32966"/>
        <dbReference type="ChEBI" id="CHEBI:43474"/>
        <dbReference type="ChEBI" id="CHEBI:57634"/>
        <dbReference type="EC" id="3.1.3.11"/>
    </reaction>
</comment>